<evidence type="ECO:0000259" key="8">
    <source>
        <dbReference type="PROSITE" id="PS51754"/>
    </source>
</evidence>
<dbReference type="OrthoDB" id="1928390at2759"/>
<feature type="region of interest" description="Disordered" evidence="7">
    <location>
        <begin position="19"/>
        <end position="59"/>
    </location>
</feature>
<feature type="domain" description="OVATE" evidence="8">
    <location>
        <begin position="228"/>
        <end position="287"/>
    </location>
</feature>
<sequence>MEKPRKSFKDRLSKFLLRSACSNTTPSSRPFKRLPRNPQPDPKPSPNTTGKLDRHISFPSHSDRPIIQITIDCAGRRSVDAAAPSVKCKKKKEKRLTETGFLYVSGDCEGRTCPPTSPYSPSNCVMKHQYLSKSERKDRNITNKLFYNGYTFSSSSNSIGSENDNEPEFFSSDKEKQELISSRSFSFSSGSSEFYRRKSNFTRENRCVKEGIEEVQVEEEEEESGFAVVKRSIDPYKDFRNSMVEMILERRINGADDMRRLLESYLELNSSDHHPTIVSAFADVWDAIFPKS</sequence>
<dbReference type="Proteomes" id="UP001151287">
    <property type="component" value="Unassembled WGS sequence"/>
</dbReference>
<protein>
    <recommendedName>
        <fullName evidence="6">Transcription repressor</fullName>
    </recommendedName>
    <alternativeName>
        <fullName evidence="6">Ovate family protein</fullName>
    </alternativeName>
</protein>
<keyword evidence="5 6" id="KW-0539">Nucleus</keyword>
<name>A0A9Q0C928_9POAL</name>
<reference evidence="9" key="1">
    <citation type="journal article" date="2022" name="Cell">
        <title>Repeat-based holocentromeres influence genome architecture and karyotype evolution.</title>
        <authorList>
            <person name="Hofstatter P.G."/>
            <person name="Thangavel G."/>
            <person name="Lux T."/>
            <person name="Neumann P."/>
            <person name="Vondrak T."/>
            <person name="Novak P."/>
            <person name="Zhang M."/>
            <person name="Costa L."/>
            <person name="Castellani M."/>
            <person name="Scott A."/>
            <person name="Toegelov H."/>
            <person name="Fuchs J."/>
            <person name="Mata-Sucre Y."/>
            <person name="Dias Y."/>
            <person name="Vanzela A.L.L."/>
            <person name="Huettel B."/>
            <person name="Almeida C.C.S."/>
            <person name="Simkova H."/>
            <person name="Souza G."/>
            <person name="Pedrosa-Harand A."/>
            <person name="Macas J."/>
            <person name="Mayer K.F.X."/>
            <person name="Houben A."/>
            <person name="Marques A."/>
        </authorList>
    </citation>
    <scope>NUCLEOTIDE SEQUENCE</scope>
    <source>
        <strain evidence="9">RhyBre1mFocal</strain>
    </source>
</reference>
<dbReference type="PANTHER" id="PTHR33057">
    <property type="entry name" value="TRANSCRIPTION REPRESSOR OFP7-RELATED"/>
    <property type="match status" value="1"/>
</dbReference>
<evidence type="ECO:0000256" key="2">
    <source>
        <dbReference type="ARBA" id="ARBA00022491"/>
    </source>
</evidence>
<dbReference type="InterPro" id="IPR038933">
    <property type="entry name" value="Ovate"/>
</dbReference>
<evidence type="ECO:0000256" key="6">
    <source>
        <dbReference type="RuleBase" id="RU367028"/>
    </source>
</evidence>
<keyword evidence="10" id="KW-1185">Reference proteome</keyword>
<evidence type="ECO:0000313" key="10">
    <source>
        <dbReference type="Proteomes" id="UP001151287"/>
    </source>
</evidence>
<proteinExistence type="predicted"/>
<dbReference type="AlphaFoldDB" id="A0A9Q0C928"/>
<dbReference type="PROSITE" id="PS51754">
    <property type="entry name" value="OVATE"/>
    <property type="match status" value="1"/>
</dbReference>
<dbReference type="InterPro" id="IPR006458">
    <property type="entry name" value="Ovate_C"/>
</dbReference>
<keyword evidence="3 6" id="KW-0805">Transcription regulation</keyword>
<comment type="subcellular location">
    <subcellularLocation>
        <location evidence="1 6">Nucleus</location>
    </subcellularLocation>
</comment>
<evidence type="ECO:0000313" key="9">
    <source>
        <dbReference type="EMBL" id="KAJ1689566.1"/>
    </source>
</evidence>
<evidence type="ECO:0000256" key="5">
    <source>
        <dbReference type="ARBA" id="ARBA00023242"/>
    </source>
</evidence>
<evidence type="ECO:0000256" key="7">
    <source>
        <dbReference type="SAM" id="MobiDB-lite"/>
    </source>
</evidence>
<evidence type="ECO:0000256" key="3">
    <source>
        <dbReference type="ARBA" id="ARBA00023015"/>
    </source>
</evidence>
<dbReference type="NCBIfam" id="TIGR01568">
    <property type="entry name" value="A_thal_3678"/>
    <property type="match status" value="1"/>
</dbReference>
<comment type="caution">
    <text evidence="9">The sequence shown here is derived from an EMBL/GenBank/DDBJ whole genome shotgun (WGS) entry which is preliminary data.</text>
</comment>
<evidence type="ECO:0000256" key="4">
    <source>
        <dbReference type="ARBA" id="ARBA00023163"/>
    </source>
</evidence>
<gene>
    <name evidence="9" type="ORF">LUZ63_013721</name>
</gene>
<dbReference type="PANTHER" id="PTHR33057:SF224">
    <property type="entry name" value="TRANSCRIPTION REPRESSOR"/>
    <property type="match status" value="1"/>
</dbReference>
<organism evidence="9 10">
    <name type="scientific">Rhynchospora breviuscula</name>
    <dbReference type="NCBI Taxonomy" id="2022672"/>
    <lineage>
        <taxon>Eukaryota</taxon>
        <taxon>Viridiplantae</taxon>
        <taxon>Streptophyta</taxon>
        <taxon>Embryophyta</taxon>
        <taxon>Tracheophyta</taxon>
        <taxon>Spermatophyta</taxon>
        <taxon>Magnoliopsida</taxon>
        <taxon>Liliopsida</taxon>
        <taxon>Poales</taxon>
        <taxon>Cyperaceae</taxon>
        <taxon>Cyperoideae</taxon>
        <taxon>Rhynchosporeae</taxon>
        <taxon>Rhynchospora</taxon>
    </lineage>
</organism>
<comment type="function">
    <text evidence="6">Transcriptional repressor that regulates multiple aspects of plant growth and development.</text>
</comment>
<dbReference type="GO" id="GO:0005634">
    <property type="term" value="C:nucleus"/>
    <property type="evidence" value="ECO:0007669"/>
    <property type="project" value="UniProtKB-SubCell"/>
</dbReference>
<keyword evidence="4 6" id="KW-0804">Transcription</keyword>
<dbReference type="EMBL" id="JAMQYH010000004">
    <property type="protein sequence ID" value="KAJ1689566.1"/>
    <property type="molecule type" value="Genomic_DNA"/>
</dbReference>
<accession>A0A9Q0C928</accession>
<evidence type="ECO:0000256" key="1">
    <source>
        <dbReference type="ARBA" id="ARBA00004123"/>
    </source>
</evidence>
<dbReference type="Pfam" id="PF04844">
    <property type="entry name" value="Ovate"/>
    <property type="match status" value="1"/>
</dbReference>
<keyword evidence="2 6" id="KW-0678">Repressor</keyword>
<dbReference type="GO" id="GO:0045892">
    <property type="term" value="P:negative regulation of DNA-templated transcription"/>
    <property type="evidence" value="ECO:0007669"/>
    <property type="project" value="UniProtKB-UniRule"/>
</dbReference>